<keyword evidence="2" id="KW-0812">Transmembrane</keyword>
<evidence type="ECO:0000256" key="1">
    <source>
        <dbReference type="SAM" id="MobiDB-lite"/>
    </source>
</evidence>
<accession>A0ABU3PXI4</accession>
<feature type="transmembrane region" description="Helical" evidence="2">
    <location>
        <begin position="20"/>
        <end position="42"/>
    </location>
</feature>
<name>A0ABU3PXI4_9ACTN</name>
<proteinExistence type="predicted"/>
<dbReference type="RefSeq" id="WP_315733439.1">
    <property type="nucleotide sequence ID" value="NZ_JAVYII010000005.1"/>
</dbReference>
<feature type="transmembrane region" description="Helical" evidence="2">
    <location>
        <begin position="133"/>
        <end position="159"/>
    </location>
</feature>
<dbReference type="EMBL" id="JAVYII010000005">
    <property type="protein sequence ID" value="MDT9593953.1"/>
    <property type="molecule type" value="Genomic_DNA"/>
</dbReference>
<organism evidence="3 4">
    <name type="scientific">Nocardioides imazamoxiresistens</name>
    <dbReference type="NCBI Taxonomy" id="3231893"/>
    <lineage>
        <taxon>Bacteria</taxon>
        <taxon>Bacillati</taxon>
        <taxon>Actinomycetota</taxon>
        <taxon>Actinomycetes</taxon>
        <taxon>Propionibacteriales</taxon>
        <taxon>Nocardioidaceae</taxon>
        <taxon>Nocardioides</taxon>
    </lineage>
</organism>
<keyword evidence="4" id="KW-1185">Reference proteome</keyword>
<feature type="region of interest" description="Disordered" evidence="1">
    <location>
        <begin position="65"/>
        <end position="105"/>
    </location>
</feature>
<evidence type="ECO:0000313" key="4">
    <source>
        <dbReference type="Proteomes" id="UP001268542"/>
    </source>
</evidence>
<evidence type="ECO:0008006" key="5">
    <source>
        <dbReference type="Google" id="ProtNLM"/>
    </source>
</evidence>
<keyword evidence="2" id="KW-1133">Transmembrane helix</keyword>
<dbReference type="Proteomes" id="UP001268542">
    <property type="component" value="Unassembled WGS sequence"/>
</dbReference>
<sequence length="187" mass="19278">MSAHGPVHLRPPSRPGLVRLLNVVAVLGATLLVLGAPTWWFMHGTAQGWTEDRAVVVTLEADAECRTGPPPGNPRTCEATWTDADAPSDATPTSGEVSDRYGGDLPADGGTVQARVVSEGGTPMAFAGYHGFLLQWALVAPVLAVLGAVLLLGGALGLVRTDPRWAAARTDLPAPGAPDPPDRSPPG</sequence>
<evidence type="ECO:0000256" key="2">
    <source>
        <dbReference type="SAM" id="Phobius"/>
    </source>
</evidence>
<gene>
    <name evidence="3" type="ORF">RDV89_12800</name>
</gene>
<comment type="caution">
    <text evidence="3">The sequence shown here is derived from an EMBL/GenBank/DDBJ whole genome shotgun (WGS) entry which is preliminary data.</text>
</comment>
<keyword evidence="2" id="KW-0472">Membrane</keyword>
<protein>
    <recommendedName>
        <fullName evidence="5">DUF3592 domain-containing protein</fullName>
    </recommendedName>
</protein>
<evidence type="ECO:0000313" key="3">
    <source>
        <dbReference type="EMBL" id="MDT9593953.1"/>
    </source>
</evidence>
<reference evidence="3 4" key="1">
    <citation type="submission" date="2023-08" db="EMBL/GenBank/DDBJ databases">
        <title>Nocardioides seae sp. nov., a bacterium isolated from a soil.</title>
        <authorList>
            <person name="Wang X."/>
        </authorList>
    </citation>
    <scope>NUCLEOTIDE SEQUENCE [LARGE SCALE GENOMIC DNA]</scope>
    <source>
        <strain evidence="3 4">YZH12</strain>
    </source>
</reference>